<accession>A0A8J8C4N1</accession>
<comment type="caution">
    <text evidence="11">The sequence shown here is derived from an EMBL/GenBank/DDBJ whole genome shotgun (WGS) entry which is preliminary data.</text>
</comment>
<sequence>MDPAVLRGDMVDSLQHESKGVVRSTWLSAAMRSVPREAFVGEEQAYSDRPFERLGTRVLSPSTAARLLEALDPDADDDVLVVGAGVGYTAAVLAERVGEANVQAIDITRRLVVDARTNLAEAGYEGVLVDRRDGAEGLPEYAPYDRILLEAAAVRPPRALLSQLAEDGRLVMPLGTNEQTLATVDPDGETQRLGSVAFQPMLVEGEQADTIERNRTRREDREHARRNAQSRTGWEQNWIDWDG</sequence>
<gene>
    <name evidence="11" type="ORF">KTS45_08955</name>
</gene>
<dbReference type="PANTHER" id="PTHR11579">
    <property type="entry name" value="PROTEIN-L-ISOASPARTATE O-METHYLTRANSFERASE"/>
    <property type="match status" value="1"/>
</dbReference>
<comment type="catalytic activity">
    <reaction evidence="9">
        <text>[protein]-L-isoaspartate + S-adenosyl-L-methionine = [protein]-L-isoaspartate alpha-methyl ester + S-adenosyl-L-homocysteine</text>
        <dbReference type="Rhea" id="RHEA:12705"/>
        <dbReference type="Rhea" id="RHEA-COMP:12143"/>
        <dbReference type="Rhea" id="RHEA-COMP:12144"/>
        <dbReference type="ChEBI" id="CHEBI:57856"/>
        <dbReference type="ChEBI" id="CHEBI:59789"/>
        <dbReference type="ChEBI" id="CHEBI:90596"/>
        <dbReference type="ChEBI" id="CHEBI:90598"/>
        <dbReference type="EC" id="2.1.1.77"/>
    </reaction>
</comment>
<reference evidence="11 12" key="1">
    <citation type="submission" date="2021-06" db="EMBL/GenBank/DDBJ databases">
        <title>New haloarchaea isolates fom saline soil.</title>
        <authorList>
            <person name="Duran-Viseras A."/>
            <person name="Sanchez-Porro C.S."/>
            <person name="Ventosa A."/>
        </authorList>
    </citation>
    <scope>NUCLEOTIDE SEQUENCE [LARGE SCALE GENOMIC DNA]</scope>
    <source>
        <strain evidence="11 12">JCM 183640</strain>
    </source>
</reference>
<dbReference type="CDD" id="cd02440">
    <property type="entry name" value="AdoMet_MTases"/>
    <property type="match status" value="1"/>
</dbReference>
<comment type="subcellular location">
    <subcellularLocation>
        <location evidence="1">Cytoplasm</location>
    </subcellularLocation>
</comment>
<evidence type="ECO:0000256" key="7">
    <source>
        <dbReference type="ARBA" id="ARBA00022691"/>
    </source>
</evidence>
<feature type="compositionally biased region" description="Basic and acidic residues" evidence="10">
    <location>
        <begin position="210"/>
        <end position="225"/>
    </location>
</feature>
<dbReference type="EC" id="2.1.1.77" evidence="3"/>
<comment type="similarity">
    <text evidence="2">Belongs to the methyltransferase superfamily. L-isoaspartyl/D-aspartyl protein methyltransferase family.</text>
</comment>
<dbReference type="InterPro" id="IPR029063">
    <property type="entry name" value="SAM-dependent_MTases_sf"/>
</dbReference>
<dbReference type="GO" id="GO:0032259">
    <property type="term" value="P:methylation"/>
    <property type="evidence" value="ECO:0007669"/>
    <property type="project" value="UniProtKB-KW"/>
</dbReference>
<evidence type="ECO:0000256" key="1">
    <source>
        <dbReference type="ARBA" id="ARBA00004496"/>
    </source>
</evidence>
<dbReference type="OrthoDB" id="194891at2157"/>
<dbReference type="PANTHER" id="PTHR11579:SF0">
    <property type="entry name" value="PROTEIN-L-ISOASPARTATE(D-ASPARTATE) O-METHYLTRANSFERASE"/>
    <property type="match status" value="1"/>
</dbReference>
<name>A0A8J8C4N1_9EURY</name>
<evidence type="ECO:0000256" key="2">
    <source>
        <dbReference type="ARBA" id="ARBA00005369"/>
    </source>
</evidence>
<evidence type="ECO:0000256" key="6">
    <source>
        <dbReference type="ARBA" id="ARBA00022679"/>
    </source>
</evidence>
<dbReference type="RefSeq" id="WP_162317389.1">
    <property type="nucleotide sequence ID" value="NZ_JAHQXF010000001.1"/>
</dbReference>
<dbReference type="Gene3D" id="3.40.50.150">
    <property type="entry name" value="Vaccinia Virus protein VP39"/>
    <property type="match status" value="1"/>
</dbReference>
<keyword evidence="5" id="KW-0489">Methyltransferase</keyword>
<keyword evidence="4" id="KW-0963">Cytoplasm</keyword>
<feature type="region of interest" description="Disordered" evidence="10">
    <location>
        <begin position="210"/>
        <end position="232"/>
    </location>
</feature>
<dbReference type="GO" id="GO:0004719">
    <property type="term" value="F:protein-L-isoaspartate (D-aspartate) O-methyltransferase activity"/>
    <property type="evidence" value="ECO:0007669"/>
    <property type="project" value="UniProtKB-EC"/>
</dbReference>
<comment type="function">
    <text evidence="8">Catalyzes the methyl esterification of L-isoaspartyl residues in peptides and proteins that result from spontaneous decomposition of normal L-aspartyl and L-asparaginyl residues. It plays a role in the repair and/or degradation of damaged proteins.</text>
</comment>
<dbReference type="InterPro" id="IPR000682">
    <property type="entry name" value="PCMT"/>
</dbReference>
<dbReference type="AlphaFoldDB" id="A0A8J8C4N1"/>
<dbReference type="Proteomes" id="UP000766550">
    <property type="component" value="Unassembled WGS sequence"/>
</dbReference>
<evidence type="ECO:0000256" key="5">
    <source>
        <dbReference type="ARBA" id="ARBA00022603"/>
    </source>
</evidence>
<organism evidence="11 12">
    <name type="scientific">Haloarcula limicola</name>
    <dbReference type="NCBI Taxonomy" id="1429915"/>
    <lineage>
        <taxon>Archaea</taxon>
        <taxon>Methanobacteriati</taxon>
        <taxon>Methanobacteriota</taxon>
        <taxon>Stenosarchaea group</taxon>
        <taxon>Halobacteria</taxon>
        <taxon>Halobacteriales</taxon>
        <taxon>Haloarculaceae</taxon>
        <taxon>Haloarcula</taxon>
    </lineage>
</organism>
<evidence type="ECO:0000256" key="10">
    <source>
        <dbReference type="SAM" id="MobiDB-lite"/>
    </source>
</evidence>
<evidence type="ECO:0000256" key="3">
    <source>
        <dbReference type="ARBA" id="ARBA00011890"/>
    </source>
</evidence>
<keyword evidence="12" id="KW-1185">Reference proteome</keyword>
<dbReference type="Pfam" id="PF01135">
    <property type="entry name" value="PCMT"/>
    <property type="match status" value="1"/>
</dbReference>
<dbReference type="EMBL" id="JAHQXF010000001">
    <property type="protein sequence ID" value="MBV0924329.1"/>
    <property type="molecule type" value="Genomic_DNA"/>
</dbReference>
<evidence type="ECO:0000256" key="8">
    <source>
        <dbReference type="ARBA" id="ARBA00025330"/>
    </source>
</evidence>
<evidence type="ECO:0000256" key="4">
    <source>
        <dbReference type="ARBA" id="ARBA00022490"/>
    </source>
</evidence>
<keyword evidence="7" id="KW-0949">S-adenosyl-L-methionine</keyword>
<dbReference type="SUPFAM" id="SSF53335">
    <property type="entry name" value="S-adenosyl-L-methionine-dependent methyltransferases"/>
    <property type="match status" value="1"/>
</dbReference>
<evidence type="ECO:0000256" key="9">
    <source>
        <dbReference type="ARBA" id="ARBA00029295"/>
    </source>
</evidence>
<evidence type="ECO:0000313" key="11">
    <source>
        <dbReference type="EMBL" id="MBV0924329.1"/>
    </source>
</evidence>
<evidence type="ECO:0000313" key="12">
    <source>
        <dbReference type="Proteomes" id="UP000766550"/>
    </source>
</evidence>
<dbReference type="GO" id="GO:0005737">
    <property type="term" value="C:cytoplasm"/>
    <property type="evidence" value="ECO:0007669"/>
    <property type="project" value="UniProtKB-SubCell"/>
</dbReference>
<proteinExistence type="inferred from homology"/>
<keyword evidence="6" id="KW-0808">Transferase</keyword>
<protein>
    <recommendedName>
        <fullName evidence="3">protein-L-isoaspartate(D-aspartate) O-methyltransferase</fullName>
        <ecNumber evidence="3">2.1.1.77</ecNumber>
    </recommendedName>
</protein>